<keyword evidence="2" id="KW-0238">DNA-binding</keyword>
<sequence length="335" mass="35982">MTAKPRLKMADIARMAGVSTSTVSRALAGNTLIPQPLRERIVALALAEGYVVNQQARGLRLQRTQTINVVIPLGHDADQMISDPFFLEMVGRLADEITLRGYEVLLTKVLAPTQGWLDRIIQLNRSDGLLIIGQSNQHQALNAVADAYGPLVVWGGDLPDRRYCTVGVDNVAGARLAVEHLIGLGRRRIAFLGLPEAPEVGLRRQGYLGALEAGGIAVDPALTVPAHFSGEPELEGIQYLLSAGVSLDAVFAASDVIALGAIRALAEAGLRVPEDVSVVGFDDVTVARYSWPPLTTIRQDLGRGAREMVNLLFARINGQATDSVFMAPELVVRQT</sequence>
<feature type="domain" description="HTH lacI-type" evidence="4">
    <location>
        <begin position="7"/>
        <end position="61"/>
    </location>
</feature>
<dbReference type="Pfam" id="PF00356">
    <property type="entry name" value="LacI"/>
    <property type="match status" value="1"/>
</dbReference>
<dbReference type="Gene3D" id="3.40.50.2300">
    <property type="match status" value="2"/>
</dbReference>
<dbReference type="InterPro" id="IPR046335">
    <property type="entry name" value="LacI/GalR-like_sensor"/>
</dbReference>
<keyword evidence="3" id="KW-0804">Transcription</keyword>
<reference evidence="5 6" key="1">
    <citation type="submission" date="2015-10" db="EMBL/GenBank/DDBJ databases">
        <title>Conservation of the essential genome among Caulobacter and Brevundimonas species.</title>
        <authorList>
            <person name="Scott D."/>
            <person name="Ely B."/>
        </authorList>
    </citation>
    <scope>NUCLEOTIDE SEQUENCE [LARGE SCALE GENOMIC DNA]</scope>
    <source>
        <strain evidence="5 6">CB4</strain>
    </source>
</reference>
<dbReference type="SMART" id="SM00354">
    <property type="entry name" value="HTH_LACI"/>
    <property type="match status" value="1"/>
</dbReference>
<keyword evidence="6" id="KW-1185">Reference proteome</keyword>
<dbReference type="PROSITE" id="PS50932">
    <property type="entry name" value="HTH_LACI_2"/>
    <property type="match status" value="1"/>
</dbReference>
<evidence type="ECO:0000313" key="6">
    <source>
        <dbReference type="Proteomes" id="UP000056905"/>
    </source>
</evidence>
<dbReference type="Pfam" id="PF13377">
    <property type="entry name" value="Peripla_BP_3"/>
    <property type="match status" value="1"/>
</dbReference>
<organism evidence="5 6">
    <name type="scientific">Caulobacter henricii</name>
    <dbReference type="NCBI Taxonomy" id="69395"/>
    <lineage>
        <taxon>Bacteria</taxon>
        <taxon>Pseudomonadati</taxon>
        <taxon>Pseudomonadota</taxon>
        <taxon>Alphaproteobacteria</taxon>
        <taxon>Caulobacterales</taxon>
        <taxon>Caulobacteraceae</taxon>
        <taxon>Caulobacter</taxon>
    </lineage>
</organism>
<dbReference type="AlphaFoldDB" id="A0A0P0P431"/>
<dbReference type="KEGG" id="chq:AQ619_06775"/>
<protein>
    <submittedName>
        <fullName evidence="5">LacI family transcriptional regulator</fullName>
    </submittedName>
</protein>
<dbReference type="GO" id="GO:0000976">
    <property type="term" value="F:transcription cis-regulatory region binding"/>
    <property type="evidence" value="ECO:0007669"/>
    <property type="project" value="TreeGrafter"/>
</dbReference>
<proteinExistence type="predicted"/>
<dbReference type="InterPro" id="IPR028082">
    <property type="entry name" value="Peripla_BP_I"/>
</dbReference>
<dbReference type="PANTHER" id="PTHR30146">
    <property type="entry name" value="LACI-RELATED TRANSCRIPTIONAL REPRESSOR"/>
    <property type="match status" value="1"/>
</dbReference>
<dbReference type="SUPFAM" id="SSF53822">
    <property type="entry name" value="Periplasmic binding protein-like I"/>
    <property type="match status" value="1"/>
</dbReference>
<dbReference type="Proteomes" id="UP000056905">
    <property type="component" value="Chromosome"/>
</dbReference>
<evidence type="ECO:0000259" key="4">
    <source>
        <dbReference type="PROSITE" id="PS50932"/>
    </source>
</evidence>
<accession>A0A0P0P431</accession>
<dbReference type="OrthoDB" id="8433438at2"/>
<dbReference type="InterPro" id="IPR000843">
    <property type="entry name" value="HTH_LacI"/>
</dbReference>
<dbReference type="PANTHER" id="PTHR30146:SF120">
    <property type="entry name" value="ALANINE RACEMASE"/>
    <property type="match status" value="1"/>
</dbReference>
<dbReference type="EMBL" id="CP013002">
    <property type="protein sequence ID" value="ALL15238.1"/>
    <property type="molecule type" value="Genomic_DNA"/>
</dbReference>
<dbReference type="PROSITE" id="PS00356">
    <property type="entry name" value="HTH_LACI_1"/>
    <property type="match status" value="1"/>
</dbReference>
<dbReference type="Gene3D" id="1.10.260.40">
    <property type="entry name" value="lambda repressor-like DNA-binding domains"/>
    <property type="match status" value="1"/>
</dbReference>
<dbReference type="InterPro" id="IPR010982">
    <property type="entry name" value="Lambda_DNA-bd_dom_sf"/>
</dbReference>
<evidence type="ECO:0000256" key="3">
    <source>
        <dbReference type="ARBA" id="ARBA00023163"/>
    </source>
</evidence>
<evidence type="ECO:0000313" key="5">
    <source>
        <dbReference type="EMBL" id="ALL15238.1"/>
    </source>
</evidence>
<gene>
    <name evidence="5" type="ORF">AQ619_06775</name>
</gene>
<dbReference type="GO" id="GO:0003700">
    <property type="term" value="F:DNA-binding transcription factor activity"/>
    <property type="evidence" value="ECO:0007669"/>
    <property type="project" value="TreeGrafter"/>
</dbReference>
<evidence type="ECO:0000256" key="1">
    <source>
        <dbReference type="ARBA" id="ARBA00023015"/>
    </source>
</evidence>
<dbReference type="STRING" id="69395.AQ619_06775"/>
<dbReference type="CDD" id="cd01392">
    <property type="entry name" value="HTH_LacI"/>
    <property type="match status" value="1"/>
</dbReference>
<name>A0A0P0P431_9CAUL</name>
<keyword evidence="1" id="KW-0805">Transcription regulation</keyword>
<evidence type="ECO:0000256" key="2">
    <source>
        <dbReference type="ARBA" id="ARBA00023125"/>
    </source>
</evidence>
<dbReference type="SUPFAM" id="SSF47413">
    <property type="entry name" value="lambda repressor-like DNA-binding domains"/>
    <property type="match status" value="1"/>
</dbReference>